<feature type="transmembrane region" description="Helical" evidence="5">
    <location>
        <begin position="70"/>
        <end position="88"/>
    </location>
</feature>
<name>A0A6G0YZN5_APHCR</name>
<dbReference type="PROSITE" id="PS00217">
    <property type="entry name" value="SUGAR_TRANSPORT_2"/>
    <property type="match status" value="1"/>
</dbReference>
<comment type="caution">
    <text evidence="7">The sequence shown here is derived from an EMBL/GenBank/DDBJ whole genome shotgun (WGS) entry which is preliminary data.</text>
</comment>
<keyword evidence="4 5" id="KW-0472">Membrane</keyword>
<dbReference type="GO" id="GO:0022857">
    <property type="term" value="F:transmembrane transporter activity"/>
    <property type="evidence" value="ECO:0007669"/>
    <property type="project" value="InterPro"/>
</dbReference>
<feature type="transmembrane region" description="Helical" evidence="5">
    <location>
        <begin position="108"/>
        <end position="127"/>
    </location>
</feature>
<accession>A0A6G0YZN5</accession>
<keyword evidence="2 5" id="KW-0812">Transmembrane</keyword>
<feature type="transmembrane region" description="Helical" evidence="5">
    <location>
        <begin position="298"/>
        <end position="319"/>
    </location>
</feature>
<dbReference type="GO" id="GO:0016020">
    <property type="term" value="C:membrane"/>
    <property type="evidence" value="ECO:0007669"/>
    <property type="project" value="UniProtKB-SubCell"/>
</dbReference>
<dbReference type="PRINTS" id="PR00171">
    <property type="entry name" value="SUGRTRNSPORT"/>
</dbReference>
<gene>
    <name evidence="7" type="ORF">FWK35_00012704</name>
</gene>
<dbReference type="InterPro" id="IPR005828">
    <property type="entry name" value="MFS_sugar_transport-like"/>
</dbReference>
<feature type="transmembrane region" description="Helical" evidence="5">
    <location>
        <begin position="460"/>
        <end position="479"/>
    </location>
</feature>
<feature type="transmembrane region" description="Helical" evidence="5">
    <location>
        <begin position="165"/>
        <end position="182"/>
    </location>
</feature>
<feature type="transmembrane region" description="Helical" evidence="5">
    <location>
        <begin position="218"/>
        <end position="239"/>
    </location>
</feature>
<dbReference type="InterPro" id="IPR036259">
    <property type="entry name" value="MFS_trans_sf"/>
</dbReference>
<keyword evidence="3 5" id="KW-1133">Transmembrane helix</keyword>
<dbReference type="InterPro" id="IPR003663">
    <property type="entry name" value="Sugar/inositol_transpt"/>
</dbReference>
<feature type="transmembrane region" description="Helical" evidence="5">
    <location>
        <begin position="194"/>
        <end position="212"/>
    </location>
</feature>
<evidence type="ECO:0000313" key="8">
    <source>
        <dbReference type="Proteomes" id="UP000478052"/>
    </source>
</evidence>
<feature type="transmembrane region" description="Helical" evidence="5">
    <location>
        <begin position="388"/>
        <end position="411"/>
    </location>
</feature>
<evidence type="ECO:0000256" key="2">
    <source>
        <dbReference type="ARBA" id="ARBA00022692"/>
    </source>
</evidence>
<dbReference type="Pfam" id="PF00083">
    <property type="entry name" value="Sugar_tr"/>
    <property type="match status" value="1"/>
</dbReference>
<dbReference type="InterPro" id="IPR050549">
    <property type="entry name" value="MFS_Trehalose_Transporter"/>
</dbReference>
<evidence type="ECO:0000256" key="1">
    <source>
        <dbReference type="ARBA" id="ARBA00004141"/>
    </source>
</evidence>
<dbReference type="InterPro" id="IPR020846">
    <property type="entry name" value="MFS_dom"/>
</dbReference>
<reference evidence="7 8" key="1">
    <citation type="submission" date="2019-08" db="EMBL/GenBank/DDBJ databases">
        <title>Whole genome of Aphis craccivora.</title>
        <authorList>
            <person name="Voronova N.V."/>
            <person name="Shulinski R.S."/>
            <person name="Bandarenka Y.V."/>
            <person name="Zhorov D.G."/>
            <person name="Warner D."/>
        </authorList>
    </citation>
    <scope>NUCLEOTIDE SEQUENCE [LARGE SCALE GENOMIC DNA]</scope>
    <source>
        <strain evidence="7">180601</strain>
        <tissue evidence="7">Whole Body</tissue>
    </source>
</reference>
<organism evidence="7 8">
    <name type="scientific">Aphis craccivora</name>
    <name type="common">Cowpea aphid</name>
    <dbReference type="NCBI Taxonomy" id="307492"/>
    <lineage>
        <taxon>Eukaryota</taxon>
        <taxon>Metazoa</taxon>
        <taxon>Ecdysozoa</taxon>
        <taxon>Arthropoda</taxon>
        <taxon>Hexapoda</taxon>
        <taxon>Insecta</taxon>
        <taxon>Pterygota</taxon>
        <taxon>Neoptera</taxon>
        <taxon>Paraneoptera</taxon>
        <taxon>Hemiptera</taxon>
        <taxon>Sternorrhyncha</taxon>
        <taxon>Aphidomorpha</taxon>
        <taxon>Aphidoidea</taxon>
        <taxon>Aphididae</taxon>
        <taxon>Aphidini</taxon>
        <taxon>Aphis</taxon>
        <taxon>Aphis</taxon>
    </lineage>
</organism>
<feature type="transmembrane region" description="Helical" evidence="5">
    <location>
        <begin position="423"/>
        <end position="440"/>
    </location>
</feature>
<feature type="transmembrane region" description="Helical" evidence="5">
    <location>
        <begin position="134"/>
        <end position="159"/>
    </location>
</feature>
<feature type="transmembrane region" description="Helical" evidence="5">
    <location>
        <begin position="491"/>
        <end position="512"/>
    </location>
</feature>
<dbReference type="PANTHER" id="PTHR48021:SF1">
    <property type="entry name" value="GH07001P-RELATED"/>
    <property type="match status" value="1"/>
</dbReference>
<dbReference type="AlphaFoldDB" id="A0A6G0YZN5"/>
<feature type="domain" description="Major facilitator superfamily (MFS) profile" evidence="6">
    <location>
        <begin position="49"/>
        <end position="484"/>
    </location>
</feature>
<comment type="subcellular location">
    <subcellularLocation>
        <location evidence="1">Membrane</location>
        <topology evidence="1">Multi-pass membrane protein</topology>
    </subcellularLocation>
</comment>
<evidence type="ECO:0000259" key="6">
    <source>
        <dbReference type="PROSITE" id="PS50850"/>
    </source>
</evidence>
<dbReference type="OrthoDB" id="508119at2759"/>
<evidence type="ECO:0000256" key="5">
    <source>
        <dbReference type="SAM" id="Phobius"/>
    </source>
</evidence>
<feature type="transmembrane region" description="Helical" evidence="5">
    <location>
        <begin position="38"/>
        <end position="58"/>
    </location>
</feature>
<dbReference type="Gene3D" id="1.20.1250.20">
    <property type="entry name" value="MFS general substrate transporter like domains"/>
    <property type="match status" value="1"/>
</dbReference>
<proteinExistence type="predicted"/>
<feature type="transmembrane region" description="Helical" evidence="5">
    <location>
        <begin position="331"/>
        <end position="353"/>
    </location>
</feature>
<dbReference type="PROSITE" id="PS50850">
    <property type="entry name" value="MFS"/>
    <property type="match status" value="1"/>
</dbReference>
<dbReference type="SUPFAM" id="SSF103473">
    <property type="entry name" value="MFS general substrate transporter"/>
    <property type="match status" value="1"/>
</dbReference>
<keyword evidence="8" id="KW-1185">Reference proteome</keyword>
<protein>
    <submittedName>
        <fullName evidence="7">Facilitated trehalose transporter Tret1-2</fullName>
    </submittedName>
</protein>
<dbReference type="InterPro" id="IPR005829">
    <property type="entry name" value="Sugar_transporter_CS"/>
</dbReference>
<evidence type="ECO:0000256" key="3">
    <source>
        <dbReference type="ARBA" id="ARBA00022989"/>
    </source>
</evidence>
<evidence type="ECO:0000313" key="7">
    <source>
        <dbReference type="EMBL" id="KAF0763534.1"/>
    </source>
</evidence>
<sequence>MLVILLLSIRMTESIVIQEGIVRQCNRSLLLNPCSFKALLANAIINIFIELRFLIGILGKRFSTFVCRHVILSCCSLTIGMCLEWTWHNDDDVKTECNWYTTKDMLKSILYAGAIISAGPAALIASMQMKLREVLIIGIILTLCGSIVLMTCSACAILTLVTGRILHGMGAGIVCVVVPNYAAEITEPKYRDVLIGLHHVILLSGMILSQIADEYCMYSYVNIGTAVMAILNLIALYSIEDPPYFQLIFYKNLLMSESDCQFIDKSSNSCHDILIKRDINKKIYLFSIFKKEQYLRPLLINIILISVQQFCGNITLMYKVQCTYALPLSELISTMTAIIFLQLVSSIFFLLSLSILGKKYILIISGLGMVTTLFLVNGTYYMKSIDAIWLPNLIVIYIIFYSIGFGPMPWILMPQICPKKSKLWTSGVSVSLYAFLNLIINQPFIDIIRYMIYMLSGLDIFLLIFTIVSTIGTIFAFWYNMPKIKDRIPKFTKLSTSISLVVIINNYVTLLFKISNTSNLSSTLLIFEFVKKSDNQFIDFRHYRYPNYQVYFSCHYSTAYGFQIIIIRIYAKNQLVPQNVPQKYVDRNLEDIFTAGRPPVVTQMIDLKKNFIIN</sequence>
<dbReference type="PANTHER" id="PTHR48021">
    <property type="match status" value="1"/>
</dbReference>
<feature type="transmembrane region" description="Helical" evidence="5">
    <location>
        <begin position="360"/>
        <end position="382"/>
    </location>
</feature>
<dbReference type="EMBL" id="VUJU01001859">
    <property type="protein sequence ID" value="KAF0763534.1"/>
    <property type="molecule type" value="Genomic_DNA"/>
</dbReference>
<dbReference type="Proteomes" id="UP000478052">
    <property type="component" value="Unassembled WGS sequence"/>
</dbReference>
<evidence type="ECO:0000256" key="4">
    <source>
        <dbReference type="ARBA" id="ARBA00023136"/>
    </source>
</evidence>